<dbReference type="GO" id="GO:0003700">
    <property type="term" value="F:DNA-binding transcription factor activity"/>
    <property type="evidence" value="ECO:0007669"/>
    <property type="project" value="TreeGrafter"/>
</dbReference>
<dbReference type="Proteomes" id="UP000281553">
    <property type="component" value="Unassembled WGS sequence"/>
</dbReference>
<dbReference type="SMART" id="SM01366">
    <property type="entry name" value="c-clamp"/>
    <property type="match status" value="1"/>
</dbReference>
<evidence type="ECO:0000256" key="4">
    <source>
        <dbReference type="ARBA" id="ARBA00022833"/>
    </source>
</evidence>
<dbReference type="PANTHER" id="PTHR13006:SF9">
    <property type="entry name" value="GLUCOSE TRANSPORTER 4 ENHANCER FACTOR, ISOFORM G"/>
    <property type="match status" value="1"/>
</dbReference>
<sequence length="178" mass="18841">MTGTSALDLLLMTESEAQQLRKKPSTERLASASSLQFQGQPGPSSSSSSMQTCHPSPPPSSSAAQGVEGQASPEEAGPSTSMMRHLSRERIPSETVSGATTSSGLALSREHPPTPDVTDVTATAGAVFPPEHISQSGFRPSEAAKCRKVYGAINKSKWCKQCRWKKACSRFQGPPRSP</sequence>
<feature type="region of interest" description="Disordered" evidence="9">
    <location>
        <begin position="17"/>
        <end position="121"/>
    </location>
</feature>
<accession>A0A3P6QSD7</accession>
<dbReference type="AlphaFoldDB" id="A0A3P6QSD7"/>
<evidence type="ECO:0000256" key="6">
    <source>
        <dbReference type="ARBA" id="ARBA00023125"/>
    </source>
</evidence>
<keyword evidence="3" id="KW-0863">Zinc-finger</keyword>
<keyword evidence="5" id="KW-0805">Transcription regulation</keyword>
<dbReference type="GO" id="GO:0000978">
    <property type="term" value="F:RNA polymerase II cis-regulatory region sequence-specific DNA binding"/>
    <property type="evidence" value="ECO:0007669"/>
    <property type="project" value="TreeGrafter"/>
</dbReference>
<evidence type="ECO:0000256" key="1">
    <source>
        <dbReference type="ARBA" id="ARBA00004123"/>
    </source>
</evidence>
<keyword evidence="8" id="KW-0539">Nucleus</keyword>
<proteinExistence type="predicted"/>
<protein>
    <submittedName>
        <fullName evidence="10">Uncharacterized protein</fullName>
    </submittedName>
</protein>
<keyword evidence="11" id="KW-1185">Reference proteome</keyword>
<gene>
    <name evidence="10" type="ORF">DILT_LOCUS690</name>
</gene>
<evidence type="ECO:0000313" key="10">
    <source>
        <dbReference type="EMBL" id="VDK35464.1"/>
    </source>
</evidence>
<name>A0A3P6QSD7_DIBLA</name>
<keyword evidence="4" id="KW-0862">Zinc</keyword>
<organism evidence="10 11">
    <name type="scientific">Dibothriocephalus latus</name>
    <name type="common">Fish tapeworm</name>
    <name type="synonym">Diphyllobothrium latum</name>
    <dbReference type="NCBI Taxonomy" id="60516"/>
    <lineage>
        <taxon>Eukaryota</taxon>
        <taxon>Metazoa</taxon>
        <taxon>Spiralia</taxon>
        <taxon>Lophotrochozoa</taxon>
        <taxon>Platyhelminthes</taxon>
        <taxon>Cestoda</taxon>
        <taxon>Eucestoda</taxon>
        <taxon>Diphyllobothriidea</taxon>
        <taxon>Diphyllobothriidae</taxon>
        <taxon>Dibothriocephalus</taxon>
    </lineage>
</organism>
<evidence type="ECO:0000256" key="3">
    <source>
        <dbReference type="ARBA" id="ARBA00022771"/>
    </source>
</evidence>
<evidence type="ECO:0000256" key="9">
    <source>
        <dbReference type="SAM" id="MobiDB-lite"/>
    </source>
</evidence>
<evidence type="ECO:0000256" key="7">
    <source>
        <dbReference type="ARBA" id="ARBA00023163"/>
    </source>
</evidence>
<dbReference type="GO" id="GO:0008270">
    <property type="term" value="F:zinc ion binding"/>
    <property type="evidence" value="ECO:0007669"/>
    <property type="project" value="UniProtKB-KW"/>
</dbReference>
<comment type="subcellular location">
    <subcellularLocation>
        <location evidence="1">Nucleus</location>
    </subcellularLocation>
</comment>
<feature type="compositionally biased region" description="Low complexity" evidence="9">
    <location>
        <begin position="33"/>
        <end position="54"/>
    </location>
</feature>
<evidence type="ECO:0000256" key="5">
    <source>
        <dbReference type="ARBA" id="ARBA00023015"/>
    </source>
</evidence>
<dbReference type="GO" id="GO:0006357">
    <property type="term" value="P:regulation of transcription by RNA polymerase II"/>
    <property type="evidence" value="ECO:0007669"/>
    <property type="project" value="TreeGrafter"/>
</dbReference>
<keyword evidence="7" id="KW-0804">Transcription</keyword>
<dbReference type="PANTHER" id="PTHR13006">
    <property type="entry name" value="PAPILLOMAVIRUS REGULATORY FACTOR PRF-1"/>
    <property type="match status" value="1"/>
</dbReference>
<evidence type="ECO:0000256" key="8">
    <source>
        <dbReference type="ARBA" id="ARBA00023242"/>
    </source>
</evidence>
<keyword evidence="6" id="KW-0238">DNA-binding</keyword>
<reference evidence="10 11" key="1">
    <citation type="submission" date="2018-11" db="EMBL/GenBank/DDBJ databases">
        <authorList>
            <consortium name="Pathogen Informatics"/>
        </authorList>
    </citation>
    <scope>NUCLEOTIDE SEQUENCE [LARGE SCALE GENOMIC DNA]</scope>
</reference>
<dbReference type="EMBL" id="UYRU01003254">
    <property type="protein sequence ID" value="VDK35464.1"/>
    <property type="molecule type" value="Genomic_DNA"/>
</dbReference>
<keyword evidence="2" id="KW-0479">Metal-binding</keyword>
<evidence type="ECO:0000256" key="2">
    <source>
        <dbReference type="ARBA" id="ARBA00022723"/>
    </source>
</evidence>
<evidence type="ECO:0000313" key="11">
    <source>
        <dbReference type="Proteomes" id="UP000281553"/>
    </source>
</evidence>
<feature type="compositionally biased region" description="Polar residues" evidence="9">
    <location>
        <begin position="94"/>
        <end position="105"/>
    </location>
</feature>
<dbReference type="InterPro" id="IPR052253">
    <property type="entry name" value="CR1/CR2-DNA-binding_regulator"/>
</dbReference>
<dbReference type="OrthoDB" id="6274410at2759"/>
<dbReference type="GO" id="GO:0005634">
    <property type="term" value="C:nucleus"/>
    <property type="evidence" value="ECO:0007669"/>
    <property type="project" value="UniProtKB-SubCell"/>
</dbReference>